<evidence type="ECO:0000259" key="1">
    <source>
        <dbReference type="Pfam" id="PF08448"/>
    </source>
</evidence>
<dbReference type="Proteomes" id="UP000811282">
    <property type="component" value="Unassembled WGS sequence"/>
</dbReference>
<evidence type="ECO:0000313" key="2">
    <source>
        <dbReference type="EMBL" id="MBT9433179.1"/>
    </source>
</evidence>
<dbReference type="Pfam" id="PF08448">
    <property type="entry name" value="PAS_4"/>
    <property type="match status" value="1"/>
</dbReference>
<protein>
    <submittedName>
        <fullName evidence="2">PAS domain-containing protein</fullName>
    </submittedName>
</protein>
<sequence length="192" mass="21567">MADSDPTQSSRACNDRFALAPSLVALLTGCDEPCGVLDKACRYRFANAALRDMLALPEGFVLEGRTDRGLPHPGADFSAVFQAQHGQVRQRGHGMRVLNTFPFGRQSVMQHYLYEIYPYYNDDGACIGTLFHARRCLFFSPLQWLDGQVPYVARFQRPPCDWSIKDLDVAFLSCKARPAKKRGDVWTSLSGR</sequence>
<accession>A0ABS5YDS4</accession>
<evidence type="ECO:0000313" key="3">
    <source>
        <dbReference type="Proteomes" id="UP000811282"/>
    </source>
</evidence>
<dbReference type="InterPro" id="IPR013656">
    <property type="entry name" value="PAS_4"/>
</dbReference>
<reference evidence="2 3" key="1">
    <citation type="journal article" date="2021" name="Genome Biol. Evol.">
        <title>The evolution of interdependence in a four-way mealybug symbiosis.</title>
        <authorList>
            <person name="Garber A.I."/>
            <person name="Kupper M."/>
            <person name="Laetsch D.R."/>
            <person name="Weldon S.R."/>
            <person name="Ladinsky M.S."/>
            <person name="Bjorkman P.J."/>
            <person name="McCutcheon J.P."/>
        </authorList>
    </citation>
    <scope>NUCLEOTIDE SEQUENCE [LARGE SCALE GENOMIC DNA]</scope>
    <source>
        <strain evidence="2">SOD</strain>
    </source>
</reference>
<proteinExistence type="predicted"/>
<keyword evidence="3" id="KW-1185">Reference proteome</keyword>
<feature type="domain" description="PAS fold-4" evidence="1">
    <location>
        <begin position="32"/>
        <end position="134"/>
    </location>
</feature>
<name>A0ABS5YDS4_9GAMM</name>
<dbReference type="EMBL" id="JAFJYC010000002">
    <property type="protein sequence ID" value="MBT9433179.1"/>
    <property type="molecule type" value="Genomic_DNA"/>
</dbReference>
<organism evidence="2 3">
    <name type="scientific">Candidatus Sodalis endolongispinus</name>
    <dbReference type="NCBI Taxonomy" id="2812662"/>
    <lineage>
        <taxon>Bacteria</taxon>
        <taxon>Pseudomonadati</taxon>
        <taxon>Pseudomonadota</taxon>
        <taxon>Gammaproteobacteria</taxon>
        <taxon>Enterobacterales</taxon>
        <taxon>Bruguierivoracaceae</taxon>
        <taxon>Sodalis</taxon>
    </lineage>
</organism>
<dbReference type="RefSeq" id="WP_215670796.1">
    <property type="nucleotide sequence ID" value="NZ_JAFJYC010000002.1"/>
</dbReference>
<gene>
    <name evidence="2" type="ORF">JZM24_15560</name>
</gene>
<comment type="caution">
    <text evidence="2">The sequence shown here is derived from an EMBL/GenBank/DDBJ whole genome shotgun (WGS) entry which is preliminary data.</text>
</comment>